<comment type="subcellular location">
    <subcellularLocation>
        <location evidence="1">Cell membrane</location>
        <topology evidence="1">Multi-pass membrane protein</topology>
    </subcellularLocation>
</comment>
<keyword evidence="11" id="KW-1185">Reference proteome</keyword>
<evidence type="ECO:0000256" key="2">
    <source>
        <dbReference type="ARBA" id="ARBA00009425"/>
    </source>
</evidence>
<accession>Q0AAP2</accession>
<keyword evidence="5 7" id="KW-1133">Transmembrane helix</keyword>
<evidence type="ECO:0000256" key="4">
    <source>
        <dbReference type="ARBA" id="ARBA00022692"/>
    </source>
</evidence>
<dbReference type="OrthoDB" id="4962908at2"/>
<feature type="transmembrane region" description="Helical" evidence="7">
    <location>
        <begin position="53"/>
        <end position="73"/>
    </location>
</feature>
<feature type="transmembrane region" description="Helical" evidence="7">
    <location>
        <begin position="249"/>
        <end position="271"/>
    </location>
</feature>
<keyword evidence="6 7" id="KW-0472">Membrane</keyword>
<comment type="similarity">
    <text evidence="2">Belongs to the CPA3 antiporters (TC 2.A.63) subunit B family.</text>
</comment>
<dbReference type="InterPro" id="IPR025383">
    <property type="entry name" value="MrpA_C/MbhD"/>
</dbReference>
<dbReference type="GO" id="GO:0005886">
    <property type="term" value="C:plasma membrane"/>
    <property type="evidence" value="ECO:0007669"/>
    <property type="project" value="UniProtKB-SubCell"/>
</dbReference>
<gene>
    <name evidence="10" type="ordered locus">Mlg_0741</name>
</gene>
<dbReference type="KEGG" id="aeh:Mlg_0741"/>
<feature type="transmembrane region" description="Helical" evidence="7">
    <location>
        <begin position="283"/>
        <end position="307"/>
    </location>
</feature>
<dbReference type="AlphaFoldDB" id="Q0AAP2"/>
<dbReference type="EMBL" id="CP000453">
    <property type="protein sequence ID" value="ABI56095.1"/>
    <property type="molecule type" value="Genomic_DNA"/>
</dbReference>
<dbReference type="eggNOG" id="COG2111">
    <property type="taxonomic scope" value="Bacteria"/>
</dbReference>
<dbReference type="HOGENOM" id="CLU_069132_0_0_6"/>
<dbReference type="RefSeq" id="WP_011628490.1">
    <property type="nucleotide sequence ID" value="NC_008340.1"/>
</dbReference>
<keyword evidence="4 7" id="KW-0812">Transmembrane</keyword>
<evidence type="ECO:0000313" key="11">
    <source>
        <dbReference type="Proteomes" id="UP000001962"/>
    </source>
</evidence>
<feature type="transmembrane region" description="Helical" evidence="7">
    <location>
        <begin position="93"/>
        <end position="116"/>
    </location>
</feature>
<dbReference type="PANTHER" id="PTHR33932">
    <property type="entry name" value="NA(+)/H(+) ANTIPORTER SUBUNIT B"/>
    <property type="match status" value="1"/>
</dbReference>
<evidence type="ECO:0000256" key="1">
    <source>
        <dbReference type="ARBA" id="ARBA00004651"/>
    </source>
</evidence>
<evidence type="ECO:0000259" key="9">
    <source>
        <dbReference type="Pfam" id="PF13244"/>
    </source>
</evidence>
<feature type="domain" description="Na+/H+ antiporter MnhB subunit-related protein" evidence="8">
    <location>
        <begin position="195"/>
        <end position="299"/>
    </location>
</feature>
<protein>
    <submittedName>
        <fullName evidence="10">Multisubunit sodium/proton antiporter, MrpB subunit</fullName>
    </submittedName>
</protein>
<feature type="transmembrane region" description="Helical" evidence="7">
    <location>
        <begin position="30"/>
        <end position="46"/>
    </location>
</feature>
<dbReference type="Pfam" id="PF04039">
    <property type="entry name" value="MnhB"/>
    <property type="match status" value="1"/>
</dbReference>
<dbReference type="InterPro" id="IPR050622">
    <property type="entry name" value="CPA3_antiporter_subunitB"/>
</dbReference>
<dbReference type="InterPro" id="IPR007182">
    <property type="entry name" value="MnhB"/>
</dbReference>
<evidence type="ECO:0000259" key="8">
    <source>
        <dbReference type="Pfam" id="PF04039"/>
    </source>
</evidence>
<evidence type="ECO:0000256" key="5">
    <source>
        <dbReference type="ARBA" id="ARBA00022989"/>
    </source>
</evidence>
<name>Q0AAP2_ALKEH</name>
<feature type="transmembrane region" description="Helical" evidence="7">
    <location>
        <begin position="153"/>
        <end position="170"/>
    </location>
</feature>
<sequence>MMVWWLDGLLALGLLWLAWQAVTAPRLFRSVVMFIVFGLFMSLCWARLAAPDLALAEAAIGAGLTGALLLSAYRALLVRHGAGREEAPGIAPALARAIAVGSGVLFAVLAGILLTLPGAEAPAGREALARMEELALDNPVTGVLLVFRAYDTLMEMGVLLLALLGARVVAEPLRAAGPGPWRRPGLSEPVLVAPLVALLVPLIVLVAGYLLWAGTTAPGGAFQAGAVLAALGVLLRLTGRLRPTLTNSLYERAVLVLGLAVFTAAGALGLGTEGYMLSYPAGWSYPLILVVETTLMLSIALTLALLFSGSNGFRGAR</sequence>
<evidence type="ECO:0000256" key="6">
    <source>
        <dbReference type="ARBA" id="ARBA00023136"/>
    </source>
</evidence>
<organism evidence="10 11">
    <name type="scientific">Alkalilimnicola ehrlichii (strain ATCC BAA-1101 / DSM 17681 / MLHE-1)</name>
    <dbReference type="NCBI Taxonomy" id="187272"/>
    <lineage>
        <taxon>Bacteria</taxon>
        <taxon>Pseudomonadati</taxon>
        <taxon>Pseudomonadota</taxon>
        <taxon>Gammaproteobacteria</taxon>
        <taxon>Chromatiales</taxon>
        <taxon>Ectothiorhodospiraceae</taxon>
        <taxon>Alkalilimnicola</taxon>
    </lineage>
</organism>
<evidence type="ECO:0000256" key="7">
    <source>
        <dbReference type="SAM" id="Phobius"/>
    </source>
</evidence>
<feature type="domain" description="MrpA C-terminal/MbhD" evidence="9">
    <location>
        <begin position="13"/>
        <end position="76"/>
    </location>
</feature>
<keyword evidence="3" id="KW-1003">Cell membrane</keyword>
<evidence type="ECO:0000256" key="3">
    <source>
        <dbReference type="ARBA" id="ARBA00022475"/>
    </source>
</evidence>
<dbReference type="Proteomes" id="UP000001962">
    <property type="component" value="Chromosome"/>
</dbReference>
<feature type="transmembrane region" description="Helical" evidence="7">
    <location>
        <begin position="218"/>
        <end position="237"/>
    </location>
</feature>
<reference evidence="11" key="1">
    <citation type="submission" date="2006-08" db="EMBL/GenBank/DDBJ databases">
        <title>Complete sequence of Alkalilimnicola ehrilichei MLHE-1.</title>
        <authorList>
            <person name="Copeland A."/>
            <person name="Lucas S."/>
            <person name="Lapidus A."/>
            <person name="Barry K."/>
            <person name="Detter J.C."/>
            <person name="Glavina del Rio T."/>
            <person name="Hammon N."/>
            <person name="Israni S."/>
            <person name="Dalin E."/>
            <person name="Tice H."/>
            <person name="Pitluck S."/>
            <person name="Sims D."/>
            <person name="Brettin T."/>
            <person name="Bruce D."/>
            <person name="Han C."/>
            <person name="Tapia R."/>
            <person name="Gilna P."/>
            <person name="Schmutz J."/>
            <person name="Larimer F."/>
            <person name="Land M."/>
            <person name="Hauser L."/>
            <person name="Kyrpides N."/>
            <person name="Mikhailova N."/>
            <person name="Oremland R.S."/>
            <person name="Hoeft S.E."/>
            <person name="Switzer-Blum J."/>
            <person name="Kulp T."/>
            <person name="King G."/>
            <person name="Tabita R."/>
            <person name="Witte B."/>
            <person name="Santini J.M."/>
            <person name="Basu P."/>
            <person name="Hollibaugh J.T."/>
            <person name="Xie G."/>
            <person name="Stolz J.F."/>
            <person name="Richardson P."/>
        </authorList>
    </citation>
    <scope>NUCLEOTIDE SEQUENCE [LARGE SCALE GENOMIC DNA]</scope>
    <source>
        <strain evidence="11">ATCC BAA-1101 / DSM 17681 / MLHE-1</strain>
    </source>
</reference>
<dbReference type="Pfam" id="PF13244">
    <property type="entry name" value="MbhD"/>
    <property type="match status" value="1"/>
</dbReference>
<dbReference type="PANTHER" id="PTHR33932:SF4">
    <property type="entry name" value="NA(+)_H(+) ANTIPORTER SUBUNIT B"/>
    <property type="match status" value="1"/>
</dbReference>
<evidence type="ECO:0000313" key="10">
    <source>
        <dbReference type="EMBL" id="ABI56095.1"/>
    </source>
</evidence>
<proteinExistence type="inferred from homology"/>
<feature type="transmembrane region" description="Helical" evidence="7">
    <location>
        <begin position="190"/>
        <end position="212"/>
    </location>
</feature>